<feature type="region of interest" description="Disordered" evidence="1">
    <location>
        <begin position="30"/>
        <end position="50"/>
    </location>
</feature>
<dbReference type="Proteomes" id="UP000655287">
    <property type="component" value="Unassembled WGS sequence"/>
</dbReference>
<protein>
    <submittedName>
        <fullName evidence="2">Uncharacterized protein</fullName>
    </submittedName>
</protein>
<organism evidence="2 3">
    <name type="scientific">Sphaerisporangium rufum</name>
    <dbReference type="NCBI Taxonomy" id="1381558"/>
    <lineage>
        <taxon>Bacteria</taxon>
        <taxon>Bacillati</taxon>
        <taxon>Actinomycetota</taxon>
        <taxon>Actinomycetes</taxon>
        <taxon>Streptosporangiales</taxon>
        <taxon>Streptosporangiaceae</taxon>
        <taxon>Sphaerisporangium</taxon>
    </lineage>
</organism>
<feature type="compositionally biased region" description="Pro residues" evidence="1">
    <location>
        <begin position="289"/>
        <end position="300"/>
    </location>
</feature>
<proteinExistence type="predicted"/>
<dbReference type="AlphaFoldDB" id="A0A919R6P5"/>
<sequence>MTDPLIPGERDLPGGRHAQRRAHLMAELTRQSRDEAGTAPPPPAPSRRPRFAGRLAAGAVAAAAVTVAAVAGNAVLGKDASTAQAAVVCAKDRDHVIARIMDPLADRRRLGEDFRACGFDIDLRLVPASPSVVGTIVMMEGDRRIHTIDDPSCRTAGGGACPIGLRIEAGFTGRATVVLGRAARPGEPYDSTNSSTAKGEALEGVPVEGRTVAAVEALVAREHLTIARYNVQWSLPGGQGYGDLTTRSKVDPKWRVMSVDPYADGQVVLMIRPAGPVPPDIMKKLQDAGPPPAAEPGPPS</sequence>
<accession>A0A919R6P5</accession>
<comment type="caution">
    <text evidence="2">The sequence shown here is derived from an EMBL/GenBank/DDBJ whole genome shotgun (WGS) entry which is preliminary data.</text>
</comment>
<name>A0A919R6P5_9ACTN</name>
<feature type="region of interest" description="Disordered" evidence="1">
    <location>
        <begin position="279"/>
        <end position="300"/>
    </location>
</feature>
<evidence type="ECO:0000313" key="2">
    <source>
        <dbReference type="EMBL" id="GII80687.1"/>
    </source>
</evidence>
<reference evidence="2" key="1">
    <citation type="submission" date="2021-01" db="EMBL/GenBank/DDBJ databases">
        <title>Whole genome shotgun sequence of Sphaerisporangium rufum NBRC 109079.</title>
        <authorList>
            <person name="Komaki H."/>
            <person name="Tamura T."/>
        </authorList>
    </citation>
    <scope>NUCLEOTIDE SEQUENCE</scope>
    <source>
        <strain evidence="2">NBRC 109079</strain>
    </source>
</reference>
<keyword evidence="3" id="KW-1185">Reference proteome</keyword>
<evidence type="ECO:0000256" key="1">
    <source>
        <dbReference type="SAM" id="MobiDB-lite"/>
    </source>
</evidence>
<evidence type="ECO:0000313" key="3">
    <source>
        <dbReference type="Proteomes" id="UP000655287"/>
    </source>
</evidence>
<dbReference type="RefSeq" id="WP_203991790.1">
    <property type="nucleotide sequence ID" value="NZ_BOOU01000077.1"/>
</dbReference>
<dbReference type="EMBL" id="BOOU01000077">
    <property type="protein sequence ID" value="GII80687.1"/>
    <property type="molecule type" value="Genomic_DNA"/>
</dbReference>
<gene>
    <name evidence="2" type="ORF">Sru01_56690</name>
</gene>